<dbReference type="InterPro" id="IPR003675">
    <property type="entry name" value="Rce1/LyrA-like_dom"/>
</dbReference>
<feature type="transmembrane region" description="Helical" evidence="1">
    <location>
        <begin position="89"/>
        <end position="111"/>
    </location>
</feature>
<keyword evidence="1" id="KW-0812">Transmembrane</keyword>
<dbReference type="EMBL" id="AP012204">
    <property type="protein sequence ID" value="BAK38148.1"/>
    <property type="molecule type" value="Genomic_DNA"/>
</dbReference>
<dbReference type="KEGG" id="mph:MLP_51340"/>
<keyword evidence="1" id="KW-0472">Membrane</keyword>
<feature type="transmembrane region" description="Helical" evidence="1">
    <location>
        <begin position="207"/>
        <end position="226"/>
    </location>
</feature>
<reference evidence="3 4" key="1">
    <citation type="submission" date="2011-05" db="EMBL/GenBank/DDBJ databases">
        <title>Whole genome sequence of Microlunatus phosphovorus NM-1.</title>
        <authorList>
            <person name="Hosoyama A."/>
            <person name="Sasaki K."/>
            <person name="Harada T."/>
            <person name="Igarashi R."/>
            <person name="Kawakoshi A."/>
            <person name="Sasagawa M."/>
            <person name="Fukada J."/>
            <person name="Nakamura S."/>
            <person name="Katano Y."/>
            <person name="Hanada S."/>
            <person name="Kamagata Y."/>
            <person name="Nakamura N."/>
            <person name="Yamazaki S."/>
            <person name="Fujita N."/>
        </authorList>
    </citation>
    <scope>NUCLEOTIDE SEQUENCE [LARGE SCALE GENOMIC DNA]</scope>
    <source>
        <strain evidence="4">ATCC 700054 / DSM 10555 / JCM 9379 / NBRC 101784 / NCIMB 13414 / VKM Ac-1990 / NM-1</strain>
    </source>
</reference>
<keyword evidence="1" id="KW-1133">Transmembrane helix</keyword>
<dbReference type="GO" id="GO:0080120">
    <property type="term" value="P:CAAX-box protein maturation"/>
    <property type="evidence" value="ECO:0007669"/>
    <property type="project" value="UniProtKB-ARBA"/>
</dbReference>
<feature type="transmembrane region" description="Helical" evidence="1">
    <location>
        <begin position="47"/>
        <end position="69"/>
    </location>
</feature>
<dbReference type="STRING" id="1032480.MLP_51340"/>
<proteinExistence type="predicted"/>
<evidence type="ECO:0000259" key="2">
    <source>
        <dbReference type="Pfam" id="PF02517"/>
    </source>
</evidence>
<feature type="transmembrane region" description="Helical" evidence="1">
    <location>
        <begin position="151"/>
        <end position="176"/>
    </location>
</feature>
<dbReference type="GO" id="GO:0004175">
    <property type="term" value="F:endopeptidase activity"/>
    <property type="evidence" value="ECO:0007669"/>
    <property type="project" value="UniProtKB-ARBA"/>
</dbReference>
<name>F5XHE0_MICPN</name>
<dbReference type="eggNOG" id="COG1266">
    <property type="taxonomic scope" value="Bacteria"/>
</dbReference>
<evidence type="ECO:0000256" key="1">
    <source>
        <dbReference type="SAM" id="Phobius"/>
    </source>
</evidence>
<feature type="transmembrane region" description="Helical" evidence="1">
    <location>
        <begin position="238"/>
        <end position="256"/>
    </location>
</feature>
<dbReference type="AlphaFoldDB" id="F5XHE0"/>
<evidence type="ECO:0000313" key="4">
    <source>
        <dbReference type="Proteomes" id="UP000007947"/>
    </source>
</evidence>
<feature type="domain" description="CAAX prenyl protease 2/Lysostaphin resistance protein A-like" evidence="2">
    <location>
        <begin position="129"/>
        <end position="217"/>
    </location>
</feature>
<dbReference type="Proteomes" id="UP000007947">
    <property type="component" value="Chromosome"/>
</dbReference>
<accession>F5XHE0</accession>
<protein>
    <recommendedName>
        <fullName evidence="2">CAAX prenyl protease 2/Lysostaphin resistance protein A-like domain-containing protein</fullName>
    </recommendedName>
</protein>
<evidence type="ECO:0000313" key="3">
    <source>
        <dbReference type="EMBL" id="BAK38148.1"/>
    </source>
</evidence>
<organism evidence="3 4">
    <name type="scientific">Microlunatus phosphovorus (strain ATCC 700054 / DSM 10555 / JCM 9379 / NBRC 101784 / NCIMB 13414 / VKM Ac-1990 / NM-1)</name>
    <dbReference type="NCBI Taxonomy" id="1032480"/>
    <lineage>
        <taxon>Bacteria</taxon>
        <taxon>Bacillati</taxon>
        <taxon>Actinomycetota</taxon>
        <taxon>Actinomycetes</taxon>
        <taxon>Propionibacteriales</taxon>
        <taxon>Propionibacteriaceae</taxon>
        <taxon>Microlunatus</taxon>
    </lineage>
</organism>
<feature type="transmembrane region" description="Helical" evidence="1">
    <location>
        <begin position="182"/>
        <end position="200"/>
    </location>
</feature>
<dbReference type="HOGENOM" id="CLU_052492_0_0_11"/>
<gene>
    <name evidence="3" type="ordered locus">MLP_51340</name>
</gene>
<sequence>MLAVALGLYAALLIVPILCLVVIEDVHPTIAPIVDQVLGADSLNDPAGLAVLLILIALMLPAATLAVRLVGRRRAGTLLSVTGRLRWRLVGRAAAITTVVLSVFTGVILLMEPPTKAIPAQDLGWLVTKVILVLLIVPWQAAAEEVVFRGLLLQTVGSWLRHPAWAILLPLPLFVVGHDYDGYGMAGVAVFAAVAGYLTWRTGGLEAAIGLHVVNNVGAFILALLTGADLDATSVDPLAAALSIAYTLITAVLILGSRRNERHPVASDRERSAGSVWSDERADAFFVCEGGAKTETSARSE</sequence>
<dbReference type="Pfam" id="PF02517">
    <property type="entry name" value="Rce1-like"/>
    <property type="match status" value="1"/>
</dbReference>
<feature type="transmembrane region" description="Helical" evidence="1">
    <location>
        <begin position="123"/>
        <end position="139"/>
    </location>
</feature>
<keyword evidence="4" id="KW-1185">Reference proteome</keyword>